<dbReference type="AlphaFoldDB" id="A0A1X9NK17"/>
<keyword evidence="5 11" id="KW-0812">Transmembrane</keyword>
<evidence type="ECO:0000256" key="6">
    <source>
        <dbReference type="ARBA" id="ARBA00023004"/>
    </source>
</evidence>
<name>A0A1X9NK17_9GAMM</name>
<evidence type="ECO:0000256" key="4">
    <source>
        <dbReference type="ARBA" id="ARBA00022496"/>
    </source>
</evidence>
<dbReference type="PANTHER" id="PTHR32552">
    <property type="entry name" value="FERRICHROME IRON RECEPTOR-RELATED"/>
    <property type="match status" value="1"/>
</dbReference>
<evidence type="ECO:0000256" key="13">
    <source>
        <dbReference type="SAM" id="SignalP"/>
    </source>
</evidence>
<dbReference type="InterPro" id="IPR036942">
    <property type="entry name" value="Beta-barrel_TonB_sf"/>
</dbReference>
<evidence type="ECO:0000256" key="1">
    <source>
        <dbReference type="ARBA" id="ARBA00004571"/>
    </source>
</evidence>
<evidence type="ECO:0000256" key="2">
    <source>
        <dbReference type="ARBA" id="ARBA00022448"/>
    </source>
</evidence>
<keyword evidence="2 11" id="KW-0813">Transport</keyword>
<gene>
    <name evidence="16" type="ORF">BST96_19965</name>
</gene>
<dbReference type="InterPro" id="IPR039426">
    <property type="entry name" value="TonB-dep_rcpt-like"/>
</dbReference>
<keyword evidence="8 12" id="KW-0798">TonB box</keyword>
<evidence type="ECO:0000256" key="9">
    <source>
        <dbReference type="ARBA" id="ARBA00023136"/>
    </source>
</evidence>
<keyword evidence="13" id="KW-0732">Signal</keyword>
<evidence type="ECO:0000256" key="12">
    <source>
        <dbReference type="RuleBase" id="RU003357"/>
    </source>
</evidence>
<reference evidence="16 17" key="1">
    <citation type="submission" date="2016-11" db="EMBL/GenBank/DDBJ databases">
        <title>Trade-off between light-utilization and light-protection in marine flavobacteria.</title>
        <authorList>
            <person name="Kumagai Y."/>
        </authorList>
    </citation>
    <scope>NUCLEOTIDE SEQUENCE [LARGE SCALE GENOMIC DNA]</scope>
    <source>
        <strain evidence="16 17">NBRC 107125</strain>
    </source>
</reference>
<dbReference type="InterPro" id="IPR000531">
    <property type="entry name" value="Beta-barrel_TonB"/>
</dbReference>
<dbReference type="PROSITE" id="PS52016">
    <property type="entry name" value="TONB_DEPENDENT_REC_3"/>
    <property type="match status" value="1"/>
</dbReference>
<dbReference type="Proteomes" id="UP000193450">
    <property type="component" value="Chromosome"/>
</dbReference>
<evidence type="ECO:0000256" key="11">
    <source>
        <dbReference type="PROSITE-ProRule" id="PRU01360"/>
    </source>
</evidence>
<evidence type="ECO:0000256" key="7">
    <source>
        <dbReference type="ARBA" id="ARBA00023065"/>
    </source>
</evidence>
<accession>A0A1X9NK17</accession>
<keyword evidence="6" id="KW-0408">Iron</keyword>
<proteinExistence type="inferred from homology"/>
<evidence type="ECO:0000256" key="10">
    <source>
        <dbReference type="ARBA" id="ARBA00023237"/>
    </source>
</evidence>
<dbReference type="PANTHER" id="PTHR32552:SF81">
    <property type="entry name" value="TONB-DEPENDENT OUTER MEMBRANE RECEPTOR"/>
    <property type="match status" value="1"/>
</dbReference>
<organism evidence="16 17">
    <name type="scientific">Oceanicoccus sagamiensis</name>
    <dbReference type="NCBI Taxonomy" id="716816"/>
    <lineage>
        <taxon>Bacteria</taxon>
        <taxon>Pseudomonadati</taxon>
        <taxon>Pseudomonadota</taxon>
        <taxon>Gammaproteobacteria</taxon>
        <taxon>Cellvibrionales</taxon>
        <taxon>Spongiibacteraceae</taxon>
        <taxon>Oceanicoccus</taxon>
    </lineage>
</organism>
<keyword evidence="3 11" id="KW-1134">Transmembrane beta strand</keyword>
<keyword evidence="9 11" id="KW-0472">Membrane</keyword>
<dbReference type="RefSeq" id="WP_085760376.1">
    <property type="nucleotide sequence ID" value="NZ_CP019343.1"/>
</dbReference>
<keyword evidence="4" id="KW-0410">Iron transport</keyword>
<dbReference type="EMBL" id="CP019343">
    <property type="protein sequence ID" value="ARN76175.1"/>
    <property type="molecule type" value="Genomic_DNA"/>
</dbReference>
<evidence type="ECO:0000313" key="17">
    <source>
        <dbReference type="Proteomes" id="UP000193450"/>
    </source>
</evidence>
<feature type="domain" description="TonB-dependent receptor-like beta-barrel" evidence="14">
    <location>
        <begin position="239"/>
        <end position="703"/>
    </location>
</feature>
<comment type="similarity">
    <text evidence="11 12">Belongs to the TonB-dependent receptor family.</text>
</comment>
<evidence type="ECO:0000259" key="14">
    <source>
        <dbReference type="Pfam" id="PF00593"/>
    </source>
</evidence>
<keyword evidence="17" id="KW-1185">Reference proteome</keyword>
<feature type="domain" description="TonB-dependent receptor plug" evidence="15">
    <location>
        <begin position="52"/>
        <end position="162"/>
    </location>
</feature>
<dbReference type="OrthoDB" id="127311at2"/>
<dbReference type="InterPro" id="IPR012910">
    <property type="entry name" value="Plug_dom"/>
</dbReference>
<dbReference type="Pfam" id="PF00593">
    <property type="entry name" value="TonB_dep_Rec_b-barrel"/>
    <property type="match status" value="1"/>
</dbReference>
<comment type="subcellular location">
    <subcellularLocation>
        <location evidence="1 11">Cell outer membrane</location>
        <topology evidence="1 11">Multi-pass membrane protein</topology>
    </subcellularLocation>
</comment>
<evidence type="ECO:0000256" key="8">
    <source>
        <dbReference type="ARBA" id="ARBA00023077"/>
    </source>
</evidence>
<dbReference type="GO" id="GO:0006826">
    <property type="term" value="P:iron ion transport"/>
    <property type="evidence" value="ECO:0007669"/>
    <property type="project" value="UniProtKB-KW"/>
</dbReference>
<dbReference type="KEGG" id="osg:BST96_19965"/>
<dbReference type="STRING" id="716816.BST96_19965"/>
<dbReference type="SUPFAM" id="SSF56935">
    <property type="entry name" value="Porins"/>
    <property type="match status" value="1"/>
</dbReference>
<evidence type="ECO:0000313" key="16">
    <source>
        <dbReference type="EMBL" id="ARN76175.1"/>
    </source>
</evidence>
<evidence type="ECO:0000256" key="3">
    <source>
        <dbReference type="ARBA" id="ARBA00022452"/>
    </source>
</evidence>
<protein>
    <submittedName>
        <fullName evidence="16">Uncharacterized protein</fullName>
    </submittedName>
</protein>
<feature type="chain" id="PRO_5013344667" evidence="13">
    <location>
        <begin position="22"/>
        <end position="737"/>
    </location>
</feature>
<dbReference type="Gene3D" id="2.40.170.20">
    <property type="entry name" value="TonB-dependent receptor, beta-barrel domain"/>
    <property type="match status" value="1"/>
</dbReference>
<evidence type="ECO:0000259" key="15">
    <source>
        <dbReference type="Pfam" id="PF07715"/>
    </source>
</evidence>
<keyword evidence="10 11" id="KW-0998">Cell outer membrane</keyword>
<sequence>MRLQISVILLLLFLGSNYSLAVSQLSPTGKHSAPYTIEEVVVTAQKREELLQEVPIAISVLSEQQLLQQGISSLSDLLAGTVTSLNINPYAASPSTLVMAIRGNGPGDVATPSRDTSVAVYLDEIYLGRGHGLNFELAELERIEVLRGPQGTLYGRNATAGAINLVSKRPAGEFGIRQGLELGSDNLQSHDTHIDLPLWAGIATKIDYLHTERDGWVNNTAPGEHDYNAYDKDGYRISFDFNASDNLILGYTYNDSDTEVTQVYYQFYIDNLGLFGDEGGRQSKTRFPVSPLEPTRSEQQFHSFSVDWALSDSLNFLSLSSYRELEDKTRNNWAGSAYFNGLVEVNDMDQQQFSQEFRFWGRMDRLDWVAGVYYFEEETDESLEQFFSLDVFGLITGTPLTPIVPITNYDVFIDAVSPARMIETELESTSIYGQATWTPPVLDDQLEITLGARYTHENKSGARTSGEYKPFSVSDNDQTDPSITFNYHWTETISTYAKWSNAHRSGGINSRSRDLVPHEHEEVELIELGMKLQGWDNRLIINTALFSTDYEGMFIDIFDPNDLTISETINSSDTVTVEGAEVDLVLQPLAGLTLGLSYTYLNGDFSPQPNPLANNAPEKFLLTQTPQHVGAVTVDYEWPRFKVGLLTGHLDVVSSSDYNHWYSGGKAHPDGYLLVNARAELAEIPLSSGDYGQLSLAVWGKNLTDEEYVVSSFNFEVSVVHAYGEPRSAGVAIRYEY</sequence>
<keyword evidence="7" id="KW-0406">Ion transport</keyword>
<dbReference type="GO" id="GO:0009279">
    <property type="term" value="C:cell outer membrane"/>
    <property type="evidence" value="ECO:0007669"/>
    <property type="project" value="UniProtKB-SubCell"/>
</dbReference>
<feature type="signal peptide" evidence="13">
    <location>
        <begin position="1"/>
        <end position="21"/>
    </location>
</feature>
<evidence type="ECO:0000256" key="5">
    <source>
        <dbReference type="ARBA" id="ARBA00022692"/>
    </source>
</evidence>
<dbReference type="Pfam" id="PF07715">
    <property type="entry name" value="Plug"/>
    <property type="match status" value="1"/>
</dbReference>